<sequence length="214" mass="22780">MIMKTVFIGGLIAAFLAAGAAQADQCGPARGQPGSFDYYLMSLSWAPSYCATTSGRANAQECGPGTSYGFVVHGLWPQYASGQWPQCCQAVAAVKPSAVLDRLSRVMIGSSLISHEWEKHGSCVTSQQDEYFGKIDQVVTALGLAPQVPGTGLDRIKVSALKQNWAVPAQSITVQCKGRKLTEVRICLDKTLSPMPCPAKEVESDNCPGTVSLH</sequence>
<dbReference type="Pfam" id="PF00445">
    <property type="entry name" value="Ribonuclease_T2"/>
    <property type="match status" value="1"/>
</dbReference>
<dbReference type="InterPro" id="IPR033130">
    <property type="entry name" value="RNase_T2_His_AS_2"/>
</dbReference>
<dbReference type="GO" id="GO:0006401">
    <property type="term" value="P:RNA catabolic process"/>
    <property type="evidence" value="ECO:0007669"/>
    <property type="project" value="UniProtKB-ARBA"/>
</dbReference>
<dbReference type="InterPro" id="IPR001568">
    <property type="entry name" value="RNase_T2-like"/>
</dbReference>
<accession>Q2W3S1</accession>
<evidence type="ECO:0000256" key="2">
    <source>
        <dbReference type="RuleBase" id="RU004328"/>
    </source>
</evidence>
<reference evidence="4 5" key="1">
    <citation type="journal article" date="2005" name="DNA Res.">
        <title>Complete genome sequence of the facultative anaerobic magnetotactic bacterium Magnetospirillum sp. strain AMB-1.</title>
        <authorList>
            <person name="Matsunaga T."/>
            <person name="Okamura Y."/>
            <person name="Fukuda Y."/>
            <person name="Wahyudi A.T."/>
            <person name="Murase Y."/>
            <person name="Takeyama H."/>
        </authorList>
    </citation>
    <scope>NUCLEOTIDE SEQUENCE [LARGE SCALE GENOMIC DNA]</scope>
    <source>
        <strain evidence="5">ATCC 700264 / AMB-1</strain>
    </source>
</reference>
<proteinExistence type="inferred from homology"/>
<dbReference type="GO" id="GO:0033897">
    <property type="term" value="F:ribonuclease T2 activity"/>
    <property type="evidence" value="ECO:0007669"/>
    <property type="project" value="InterPro"/>
</dbReference>
<organism evidence="4 5">
    <name type="scientific">Paramagnetospirillum magneticum (strain ATCC 700264 / AMB-1)</name>
    <name type="common">Magnetospirillum magneticum</name>
    <dbReference type="NCBI Taxonomy" id="342108"/>
    <lineage>
        <taxon>Bacteria</taxon>
        <taxon>Pseudomonadati</taxon>
        <taxon>Pseudomonadota</taxon>
        <taxon>Alphaproteobacteria</taxon>
        <taxon>Rhodospirillales</taxon>
        <taxon>Magnetospirillaceae</taxon>
        <taxon>Paramagnetospirillum</taxon>
    </lineage>
</organism>
<protein>
    <submittedName>
        <fullName evidence="4">Ribonuclease I</fullName>
    </submittedName>
</protein>
<evidence type="ECO:0000256" key="1">
    <source>
        <dbReference type="ARBA" id="ARBA00007469"/>
    </source>
</evidence>
<dbReference type="Proteomes" id="UP000007058">
    <property type="component" value="Chromosome"/>
</dbReference>
<dbReference type="EMBL" id="AP007255">
    <property type="protein sequence ID" value="BAE51504.1"/>
    <property type="molecule type" value="Genomic_DNA"/>
</dbReference>
<dbReference type="HOGENOM" id="CLU_069375_2_1_5"/>
<dbReference type="KEGG" id="mag:amb2700"/>
<keyword evidence="5" id="KW-1185">Reference proteome</keyword>
<dbReference type="InterPro" id="IPR039378">
    <property type="entry name" value="RNase_T2_prok"/>
</dbReference>
<dbReference type="PROSITE" id="PS00531">
    <property type="entry name" value="RNASE_T2_2"/>
    <property type="match status" value="1"/>
</dbReference>
<dbReference type="SUPFAM" id="SSF55895">
    <property type="entry name" value="Ribonuclease Rh-like"/>
    <property type="match status" value="1"/>
</dbReference>
<dbReference type="InterPro" id="IPR018188">
    <property type="entry name" value="RNase_T2_His_AS_1"/>
</dbReference>
<dbReference type="CDD" id="cd01062">
    <property type="entry name" value="RNase_T2_prok"/>
    <property type="match status" value="1"/>
</dbReference>
<dbReference type="PANTHER" id="PTHR11240:SF22">
    <property type="entry name" value="RIBONUCLEASE T2"/>
    <property type="match status" value="1"/>
</dbReference>
<keyword evidence="3" id="KW-0732">Signal</keyword>
<dbReference type="GO" id="GO:0003723">
    <property type="term" value="F:RNA binding"/>
    <property type="evidence" value="ECO:0007669"/>
    <property type="project" value="InterPro"/>
</dbReference>
<feature type="chain" id="PRO_5004218152" evidence="3">
    <location>
        <begin position="24"/>
        <end position="214"/>
    </location>
</feature>
<gene>
    <name evidence="4" type="ordered locus">amb2700</name>
</gene>
<evidence type="ECO:0000313" key="4">
    <source>
        <dbReference type="EMBL" id="BAE51504.1"/>
    </source>
</evidence>
<evidence type="ECO:0000313" key="5">
    <source>
        <dbReference type="Proteomes" id="UP000007058"/>
    </source>
</evidence>
<comment type="similarity">
    <text evidence="1 2">Belongs to the RNase T2 family.</text>
</comment>
<feature type="signal peptide" evidence="3">
    <location>
        <begin position="1"/>
        <end position="23"/>
    </location>
</feature>
<dbReference type="Gene3D" id="3.90.730.10">
    <property type="entry name" value="Ribonuclease T2-like"/>
    <property type="match status" value="1"/>
</dbReference>
<evidence type="ECO:0000256" key="3">
    <source>
        <dbReference type="SAM" id="SignalP"/>
    </source>
</evidence>
<name>Q2W3S1_PARM1</name>
<dbReference type="PANTHER" id="PTHR11240">
    <property type="entry name" value="RIBONUCLEASE T2"/>
    <property type="match status" value="1"/>
</dbReference>
<dbReference type="PROSITE" id="PS00530">
    <property type="entry name" value="RNASE_T2_1"/>
    <property type="match status" value="1"/>
</dbReference>
<dbReference type="AlphaFoldDB" id="Q2W3S1"/>
<dbReference type="InterPro" id="IPR036430">
    <property type="entry name" value="RNase_T2-like_sf"/>
</dbReference>
<dbReference type="STRING" id="342108.amb2700"/>